<dbReference type="SUPFAM" id="SSF158745">
    <property type="entry name" value="LanC-like"/>
    <property type="match status" value="1"/>
</dbReference>
<dbReference type="GO" id="GO:0005975">
    <property type="term" value="P:carbohydrate metabolic process"/>
    <property type="evidence" value="ECO:0007669"/>
    <property type="project" value="InterPro"/>
</dbReference>
<name>A0A699ZSV0_HAELA</name>
<proteinExistence type="predicted"/>
<gene>
    <name evidence="1" type="ORF">HaLaN_20325</name>
</gene>
<organism evidence="1 2">
    <name type="scientific">Haematococcus lacustris</name>
    <name type="common">Green alga</name>
    <name type="synonym">Haematococcus pluvialis</name>
    <dbReference type="NCBI Taxonomy" id="44745"/>
    <lineage>
        <taxon>Eukaryota</taxon>
        <taxon>Viridiplantae</taxon>
        <taxon>Chlorophyta</taxon>
        <taxon>core chlorophytes</taxon>
        <taxon>Chlorophyceae</taxon>
        <taxon>CS clade</taxon>
        <taxon>Chlamydomonadales</taxon>
        <taxon>Haematococcaceae</taxon>
        <taxon>Haematococcus</taxon>
    </lineage>
</organism>
<keyword evidence="2" id="KW-1185">Reference proteome</keyword>
<dbReference type="Gene3D" id="1.50.10.10">
    <property type="match status" value="1"/>
</dbReference>
<protein>
    <submittedName>
        <fullName evidence="1">Uncharacterized protein</fullName>
    </submittedName>
</protein>
<feature type="non-terminal residue" evidence="1">
    <location>
        <position position="1"/>
    </location>
</feature>
<dbReference type="EMBL" id="BLLF01002128">
    <property type="protein sequence ID" value="GFH22809.1"/>
    <property type="molecule type" value="Genomic_DNA"/>
</dbReference>
<evidence type="ECO:0000313" key="2">
    <source>
        <dbReference type="Proteomes" id="UP000485058"/>
    </source>
</evidence>
<sequence>MCWLSNAGGWQKPCNKSGRGGGLAARPAAEGGGLVPRLGRQQALALRCRRRAFQMALFAADQWRQMYDTPDTPASLYEGLSGLVCLLADVMASLALPDDAGGYIPTMPGFQLP</sequence>
<accession>A0A699ZSV0</accession>
<dbReference type="AlphaFoldDB" id="A0A699ZSV0"/>
<evidence type="ECO:0000313" key="1">
    <source>
        <dbReference type="EMBL" id="GFH22809.1"/>
    </source>
</evidence>
<dbReference type="InterPro" id="IPR012341">
    <property type="entry name" value="6hp_glycosidase-like_sf"/>
</dbReference>
<reference evidence="1 2" key="1">
    <citation type="submission" date="2020-02" db="EMBL/GenBank/DDBJ databases">
        <title>Draft genome sequence of Haematococcus lacustris strain NIES-144.</title>
        <authorList>
            <person name="Morimoto D."/>
            <person name="Nakagawa S."/>
            <person name="Yoshida T."/>
            <person name="Sawayama S."/>
        </authorList>
    </citation>
    <scope>NUCLEOTIDE SEQUENCE [LARGE SCALE GENOMIC DNA]</scope>
    <source>
        <strain evidence="1 2">NIES-144</strain>
    </source>
</reference>
<dbReference type="Proteomes" id="UP000485058">
    <property type="component" value="Unassembled WGS sequence"/>
</dbReference>
<comment type="caution">
    <text evidence="1">The sequence shown here is derived from an EMBL/GenBank/DDBJ whole genome shotgun (WGS) entry which is preliminary data.</text>
</comment>